<keyword evidence="2" id="KW-1185">Reference proteome</keyword>
<evidence type="ECO:0000313" key="2">
    <source>
        <dbReference type="Proteomes" id="UP000197783"/>
    </source>
</evidence>
<dbReference type="Proteomes" id="UP000197783">
    <property type="component" value="Unassembled WGS sequence"/>
</dbReference>
<dbReference type="AlphaFoldDB" id="A0A245ZRZ7"/>
<evidence type="ECO:0000313" key="1">
    <source>
        <dbReference type="EMBL" id="OWK32512.1"/>
    </source>
</evidence>
<sequence>MLAVAAALPIVAGCGSSDGAAENGAAPAVTILMSDAIAVDGATGVYTHADGGTKTQIRFPIAADRVDPNLYHDVQRIGEGGGVVAVLDTYGSEGGGERCANGRESWLRLFSVTKRDLIDSIPVSSCLDQVAAGEPSVTWSDDSFTITGKEPHHFKIVSGAVIRE</sequence>
<organism evidence="1 2">
    <name type="scientific">Sphingomonas mucosissima</name>
    <dbReference type="NCBI Taxonomy" id="370959"/>
    <lineage>
        <taxon>Bacteria</taxon>
        <taxon>Pseudomonadati</taxon>
        <taxon>Pseudomonadota</taxon>
        <taxon>Alphaproteobacteria</taxon>
        <taxon>Sphingomonadales</taxon>
        <taxon>Sphingomonadaceae</taxon>
        <taxon>Sphingomonas</taxon>
    </lineage>
</organism>
<dbReference type="EMBL" id="NBBJ01000001">
    <property type="protein sequence ID" value="OWK32512.1"/>
    <property type="molecule type" value="Genomic_DNA"/>
</dbReference>
<reference evidence="1 2" key="1">
    <citation type="submission" date="2017-03" db="EMBL/GenBank/DDBJ databases">
        <title>Genome sequence of Sphingomonas mucosissima DSM 17494.</title>
        <authorList>
            <person name="Poehlein A."/>
            <person name="Wuebbeler J.H."/>
            <person name="Steinbuechel A."/>
            <person name="Daniel R."/>
        </authorList>
    </citation>
    <scope>NUCLEOTIDE SEQUENCE [LARGE SCALE GENOMIC DNA]</scope>
    <source>
        <strain evidence="1 2">DSM 17494</strain>
    </source>
</reference>
<accession>A0A245ZRZ7</accession>
<name>A0A245ZRZ7_9SPHN</name>
<comment type="caution">
    <text evidence="1">The sequence shown here is derived from an EMBL/GenBank/DDBJ whole genome shotgun (WGS) entry which is preliminary data.</text>
</comment>
<gene>
    <name evidence="1" type="ORF">SPMU_08450</name>
</gene>
<protein>
    <submittedName>
        <fullName evidence="1">Uncharacterized protein</fullName>
    </submittedName>
</protein>
<proteinExistence type="predicted"/>